<dbReference type="Proteomes" id="UP000198778">
    <property type="component" value="Unassembled WGS sequence"/>
</dbReference>
<dbReference type="EMBL" id="FNIL01000003">
    <property type="protein sequence ID" value="SDN74918.1"/>
    <property type="molecule type" value="Genomic_DNA"/>
</dbReference>
<sequence length="48" mass="5710">MNIEKQDVLHLVDNLSEDDLRVVYTFIQEYRIAEMEVQHERNMSASSL</sequence>
<keyword evidence="2" id="KW-1185">Reference proteome</keyword>
<evidence type="ECO:0000313" key="1">
    <source>
        <dbReference type="EMBL" id="SDN74918.1"/>
    </source>
</evidence>
<reference evidence="2" key="1">
    <citation type="submission" date="2016-10" db="EMBL/GenBank/DDBJ databases">
        <authorList>
            <person name="Varghese N."/>
            <person name="Submissions S."/>
        </authorList>
    </citation>
    <scope>NUCLEOTIDE SEQUENCE [LARGE SCALE GENOMIC DNA]</scope>
    <source>
        <strain evidence="2">CGMCC 1.10369</strain>
    </source>
</reference>
<protein>
    <submittedName>
        <fullName evidence="1">Uncharacterized protein</fullName>
    </submittedName>
</protein>
<proteinExistence type="predicted"/>
<name>A0A1H0DXX7_9BACI</name>
<gene>
    <name evidence="1" type="ORF">SAMN04488053_103126</name>
</gene>
<accession>A0A1H0DXX7</accession>
<dbReference type="AlphaFoldDB" id="A0A1H0DXX7"/>
<evidence type="ECO:0000313" key="2">
    <source>
        <dbReference type="Proteomes" id="UP000198778"/>
    </source>
</evidence>
<dbReference type="STRING" id="745820.SAMN04488053_103126"/>
<dbReference type="RefSeq" id="WP_175444207.1">
    <property type="nucleotide sequence ID" value="NZ_FNIL01000003.1"/>
</dbReference>
<organism evidence="1 2">
    <name type="scientific">Alkalicoccus daliensis</name>
    <dbReference type="NCBI Taxonomy" id="745820"/>
    <lineage>
        <taxon>Bacteria</taxon>
        <taxon>Bacillati</taxon>
        <taxon>Bacillota</taxon>
        <taxon>Bacilli</taxon>
        <taxon>Bacillales</taxon>
        <taxon>Bacillaceae</taxon>
        <taxon>Alkalicoccus</taxon>
    </lineage>
</organism>